<evidence type="ECO:0000256" key="1">
    <source>
        <dbReference type="ARBA" id="ARBA00001049"/>
    </source>
</evidence>
<dbReference type="OrthoDB" id="5297205at2"/>
<dbReference type="Gene3D" id="1.10.246.130">
    <property type="match status" value="1"/>
</dbReference>
<keyword evidence="4 11" id="KW-0808">Transferase</keyword>
<comment type="subunit">
    <text evidence="11">This enzyme consists of two polypeptide chains, which are synthesized in precursor form from a single polypeptide.</text>
</comment>
<dbReference type="InterPro" id="IPR043137">
    <property type="entry name" value="GGT_ssub_C"/>
</dbReference>
<dbReference type="InterPro" id="IPR051792">
    <property type="entry name" value="GGT_bact"/>
</dbReference>
<keyword evidence="12" id="KW-0732">Signal</keyword>
<dbReference type="GO" id="GO:0006750">
    <property type="term" value="P:glutathione biosynthetic process"/>
    <property type="evidence" value="ECO:0007669"/>
    <property type="project" value="UniProtKB-KW"/>
</dbReference>
<evidence type="ECO:0000313" key="14">
    <source>
        <dbReference type="Proteomes" id="UP000288178"/>
    </source>
</evidence>
<dbReference type="NCBIfam" id="TIGR00066">
    <property type="entry name" value="g_glut_trans"/>
    <property type="match status" value="1"/>
</dbReference>
<dbReference type="EC" id="2.3.2.2" evidence="11"/>
<comment type="catalytic activity">
    <reaction evidence="2 11">
        <text>glutathione + H2O = L-cysteinylglycine + L-glutamate</text>
        <dbReference type="Rhea" id="RHEA:28807"/>
        <dbReference type="ChEBI" id="CHEBI:15377"/>
        <dbReference type="ChEBI" id="CHEBI:29985"/>
        <dbReference type="ChEBI" id="CHEBI:57925"/>
        <dbReference type="ChEBI" id="CHEBI:61694"/>
        <dbReference type="EC" id="3.4.19.13"/>
    </reaction>
</comment>
<dbReference type="EC" id="3.4.19.13" evidence="11"/>
<dbReference type="GO" id="GO:0103068">
    <property type="term" value="F:leukotriene C4 gamma-glutamyl transferase activity"/>
    <property type="evidence" value="ECO:0007669"/>
    <property type="project" value="UniProtKB-EC"/>
</dbReference>
<dbReference type="InterPro" id="IPR000101">
    <property type="entry name" value="GGT_peptidase"/>
</dbReference>
<dbReference type="UniPathway" id="UPA00204"/>
<feature type="active site" description="Nucleophile" evidence="9">
    <location>
        <position position="431"/>
    </location>
</feature>
<keyword evidence="6 11" id="KW-0865">Zymogen</keyword>
<dbReference type="GO" id="GO:0006751">
    <property type="term" value="P:glutathione catabolic process"/>
    <property type="evidence" value="ECO:0007669"/>
    <property type="project" value="UniProtKB-UniRule"/>
</dbReference>
<dbReference type="GO" id="GO:0036374">
    <property type="term" value="F:glutathione hydrolase activity"/>
    <property type="evidence" value="ECO:0007669"/>
    <property type="project" value="UniProtKB-UniRule"/>
</dbReference>
<comment type="PTM">
    <text evidence="11">Cleaved by autocatalysis into a large and a small subunit.</text>
</comment>
<evidence type="ECO:0000256" key="12">
    <source>
        <dbReference type="SAM" id="SignalP"/>
    </source>
</evidence>
<keyword evidence="14" id="KW-1185">Reference proteome</keyword>
<feature type="binding site" evidence="10">
    <location>
        <position position="482"/>
    </location>
    <ligand>
        <name>L-glutamate</name>
        <dbReference type="ChEBI" id="CHEBI:29985"/>
    </ligand>
</feature>
<accession>A0A437JV61</accession>
<evidence type="ECO:0000256" key="9">
    <source>
        <dbReference type="PIRSR" id="PIRSR600101-1"/>
    </source>
</evidence>
<keyword evidence="11" id="KW-0317">Glutathione biosynthesis</keyword>
<dbReference type="PRINTS" id="PR01210">
    <property type="entry name" value="GGTRANSPTASE"/>
</dbReference>
<evidence type="ECO:0000313" key="13">
    <source>
        <dbReference type="EMBL" id="RVT51131.1"/>
    </source>
</evidence>
<dbReference type="InterPro" id="IPR043138">
    <property type="entry name" value="GGT_lsub"/>
</dbReference>
<reference evidence="13 14" key="1">
    <citation type="submission" date="2019-01" db="EMBL/GenBank/DDBJ databases">
        <authorList>
            <person name="Chen W.-M."/>
        </authorList>
    </citation>
    <scope>NUCLEOTIDE SEQUENCE [LARGE SCALE GENOMIC DNA]</scope>
    <source>
        <strain evidence="13 14">ICH-3</strain>
    </source>
</reference>
<dbReference type="InterPro" id="IPR029055">
    <property type="entry name" value="Ntn_hydrolases_N"/>
</dbReference>
<comment type="caution">
    <text evidence="13">The sequence shown here is derived from an EMBL/GenBank/DDBJ whole genome shotgun (WGS) entry which is preliminary data.</text>
</comment>
<evidence type="ECO:0000256" key="10">
    <source>
        <dbReference type="PIRSR" id="PIRSR600101-2"/>
    </source>
</evidence>
<comment type="catalytic activity">
    <reaction evidence="1 11">
        <text>an S-substituted glutathione + H2O = an S-substituted L-cysteinylglycine + L-glutamate</text>
        <dbReference type="Rhea" id="RHEA:59468"/>
        <dbReference type="ChEBI" id="CHEBI:15377"/>
        <dbReference type="ChEBI" id="CHEBI:29985"/>
        <dbReference type="ChEBI" id="CHEBI:90779"/>
        <dbReference type="ChEBI" id="CHEBI:143103"/>
        <dbReference type="EC" id="3.4.19.13"/>
    </reaction>
</comment>
<dbReference type="PANTHER" id="PTHR43199">
    <property type="entry name" value="GLUTATHIONE HYDROLASE"/>
    <property type="match status" value="1"/>
</dbReference>
<dbReference type="Gene3D" id="3.60.20.40">
    <property type="match status" value="1"/>
</dbReference>
<comment type="catalytic activity">
    <reaction evidence="8 11">
        <text>an N-terminal (5-L-glutamyl)-[peptide] + an alpha-amino acid = 5-L-glutamyl amino acid + an N-terminal L-alpha-aminoacyl-[peptide]</text>
        <dbReference type="Rhea" id="RHEA:23904"/>
        <dbReference type="Rhea" id="RHEA-COMP:9780"/>
        <dbReference type="Rhea" id="RHEA-COMP:9795"/>
        <dbReference type="ChEBI" id="CHEBI:77644"/>
        <dbReference type="ChEBI" id="CHEBI:78597"/>
        <dbReference type="ChEBI" id="CHEBI:78599"/>
        <dbReference type="ChEBI" id="CHEBI:78608"/>
        <dbReference type="EC" id="2.3.2.2"/>
    </reaction>
</comment>
<evidence type="ECO:0000256" key="6">
    <source>
        <dbReference type="ARBA" id="ARBA00023145"/>
    </source>
</evidence>
<evidence type="ECO:0000256" key="8">
    <source>
        <dbReference type="ARBA" id="ARBA00047417"/>
    </source>
</evidence>
<dbReference type="PANTHER" id="PTHR43199:SF1">
    <property type="entry name" value="GLUTATHIONE HYDROLASE PROENZYME"/>
    <property type="match status" value="1"/>
</dbReference>
<gene>
    <name evidence="13" type="primary">ggt</name>
    <name evidence="13" type="ORF">ENE75_14455</name>
</gene>
<dbReference type="AlphaFoldDB" id="A0A437JV61"/>
<feature type="binding site" evidence="10">
    <location>
        <position position="532"/>
    </location>
    <ligand>
        <name>L-glutamate</name>
        <dbReference type="ChEBI" id="CHEBI:29985"/>
    </ligand>
</feature>
<evidence type="ECO:0000256" key="2">
    <source>
        <dbReference type="ARBA" id="ARBA00001089"/>
    </source>
</evidence>
<evidence type="ECO:0000256" key="4">
    <source>
        <dbReference type="ARBA" id="ARBA00022679"/>
    </source>
</evidence>
<name>A0A437JV61_9BURK</name>
<dbReference type="SUPFAM" id="SSF56235">
    <property type="entry name" value="N-terminal nucleophile aminohydrolases (Ntn hydrolases)"/>
    <property type="match status" value="1"/>
</dbReference>
<feature type="binding site" evidence="10">
    <location>
        <position position="123"/>
    </location>
    <ligand>
        <name>L-glutamate</name>
        <dbReference type="ChEBI" id="CHEBI:29985"/>
    </ligand>
</feature>
<evidence type="ECO:0000256" key="3">
    <source>
        <dbReference type="ARBA" id="ARBA00009381"/>
    </source>
</evidence>
<evidence type="ECO:0000256" key="7">
    <source>
        <dbReference type="ARBA" id="ARBA00023315"/>
    </source>
</evidence>
<keyword evidence="5 11" id="KW-0378">Hydrolase</keyword>
<dbReference type="Pfam" id="PF01019">
    <property type="entry name" value="G_glu_transpept"/>
    <property type="match status" value="1"/>
</dbReference>
<sequence>MPPRAGLTLAVLAALMLAAPATSLADAARPGATAPAKAQAKRGLKAPPVDTPLYRRGVVAVANPYGAEAGAQILQRGGNAIDAAVAIAYALNVVEPQSAGIGGGGFMLVHLAETGETFSIDTRETAPAGATRDMFAGVSSASRKGVAVGVPGMVRGTAQIVAEHGRLPLRRVLAPAIALAEDGFAATQRYSDVSCNDRALNSPETREFFCPGGVAPAPGTLIRNLPLANTLKLIARHGPDCFYNYMPDKGCDIAEGIVAGQARSTIIVNGVEQPGKPGSMTLADLAAYQPARRAPIEGSYRGYTIKAMAPPSSGALTVLQILGMLERFPLGDASQGFGFGSVKTLQTMADAMRLAFADRAIWMADADFVPVPTVGLINPDYLALRSGLITPGQRIDPNPVADDPRPYEIPGFKRSKPLAVALPVTGPDNGTTHFSVADRWGNVVSYTNTIESSHGIGTFAGYTLTDGTFRNFGFLLNNELTDFNTTPSTNPFTGTDGYNDVQPLKRPRSSMTPTMLFDPQGRPILAYGSPGGATIINSVVNVTINLVDHGMGLQEAIDAGRISVSSANPSITLESRFPAETADGLRALGYSVSIGDVGSVQAVGRLPNSGLVYGAADDRREGTVIGLPRPRP</sequence>
<dbReference type="Proteomes" id="UP000288178">
    <property type="component" value="Unassembled WGS sequence"/>
</dbReference>
<feature type="chain" id="PRO_5019564185" description="Glutathione hydrolase proenzyme" evidence="12">
    <location>
        <begin position="28"/>
        <end position="632"/>
    </location>
</feature>
<evidence type="ECO:0000256" key="11">
    <source>
        <dbReference type="RuleBase" id="RU368036"/>
    </source>
</evidence>
<protein>
    <recommendedName>
        <fullName evidence="11">Glutathione hydrolase proenzyme</fullName>
        <ecNumber evidence="11">2.3.2.2</ecNumber>
        <ecNumber evidence="11">3.4.19.13</ecNumber>
    </recommendedName>
    <component>
        <recommendedName>
            <fullName evidence="11">Glutathione hydrolase large chain</fullName>
        </recommendedName>
    </component>
    <component>
        <recommendedName>
            <fullName evidence="11">Glutathione hydrolase small chain</fullName>
        </recommendedName>
    </component>
</protein>
<evidence type="ECO:0000256" key="5">
    <source>
        <dbReference type="ARBA" id="ARBA00022801"/>
    </source>
</evidence>
<comment type="similarity">
    <text evidence="3 11">Belongs to the gamma-glutamyltransferase family.</text>
</comment>
<feature type="signal peptide" evidence="12">
    <location>
        <begin position="1"/>
        <end position="27"/>
    </location>
</feature>
<keyword evidence="7 11" id="KW-0012">Acyltransferase</keyword>
<organism evidence="13 14">
    <name type="scientific">Rubrivivax albus</name>
    <dbReference type="NCBI Taxonomy" id="2499835"/>
    <lineage>
        <taxon>Bacteria</taxon>
        <taxon>Pseudomonadati</taxon>
        <taxon>Pseudomonadota</taxon>
        <taxon>Betaproteobacteria</taxon>
        <taxon>Burkholderiales</taxon>
        <taxon>Sphaerotilaceae</taxon>
        <taxon>Rubrivivax</taxon>
    </lineage>
</organism>
<comment type="pathway">
    <text evidence="11">Sulfur metabolism; glutathione metabolism.</text>
</comment>
<dbReference type="EMBL" id="SACT01000004">
    <property type="protein sequence ID" value="RVT51131.1"/>
    <property type="molecule type" value="Genomic_DNA"/>
</dbReference>
<proteinExistence type="inferred from homology"/>
<feature type="binding site" evidence="10">
    <location>
        <begin position="509"/>
        <end position="510"/>
    </location>
    <ligand>
        <name>L-glutamate</name>
        <dbReference type="ChEBI" id="CHEBI:29985"/>
    </ligand>
</feature>